<reference evidence="23" key="2">
    <citation type="submission" date="2018-05" db="EMBL/GenBank/DDBJ databases">
        <title>OgluRS3 (Oryza glumaepatula Reference Sequence Version 3).</title>
        <authorList>
            <person name="Zhang J."/>
            <person name="Kudrna D."/>
            <person name="Lee S."/>
            <person name="Talag J."/>
            <person name="Welchert J."/>
            <person name="Wing R.A."/>
        </authorList>
    </citation>
    <scope>NUCLEOTIDE SEQUENCE [LARGE SCALE GENOMIC DNA]</scope>
</reference>
<evidence type="ECO:0000256" key="10">
    <source>
        <dbReference type="ARBA" id="ARBA00022737"/>
    </source>
</evidence>
<keyword evidence="11 20" id="KW-0547">Nucleotide-binding</keyword>
<dbReference type="Gene3D" id="3.30.200.20">
    <property type="entry name" value="Phosphorylase Kinase, domain 1"/>
    <property type="match status" value="1"/>
</dbReference>
<evidence type="ECO:0000313" key="23">
    <source>
        <dbReference type="EnsemblPlants" id="OGLUM11G19820.1"/>
    </source>
</evidence>
<evidence type="ECO:0000256" key="14">
    <source>
        <dbReference type="ARBA" id="ARBA00022989"/>
    </source>
</evidence>
<keyword evidence="14 21" id="KW-1133">Transmembrane helix</keyword>
<evidence type="ECO:0000313" key="24">
    <source>
        <dbReference type="Proteomes" id="UP000026961"/>
    </source>
</evidence>
<dbReference type="SMART" id="SM00369">
    <property type="entry name" value="LRR_TYP"/>
    <property type="match status" value="9"/>
</dbReference>
<dbReference type="InterPro" id="IPR032675">
    <property type="entry name" value="LRR_dom_sf"/>
</dbReference>
<dbReference type="PROSITE" id="PS00108">
    <property type="entry name" value="PROTEIN_KINASE_ST"/>
    <property type="match status" value="1"/>
</dbReference>
<sequence>MPNNKLNGHISPDIGFLTKLIYLNLSMNSLDGVIPYDISSCSRLEVISLQSNSLEGEIPKSLAQCSFLQQIVLSNNNLQGSIPFQLGLLPNLSVILLSSNKLTGKIPEFFGISKSLTQVNLKNNSLGGEIPPALFNSTTLSYIDLSRNHLSGSIPPFWQTSLPLQFLSIAENNLSGKIPVSVGNISSLSSLLLSQNNLHGNIPDSLCEITNLRVLKLQYNYLSGIVPPALFNISSLTYLSLSNNQLVGTIPTNIGITLPNIIELIIGGNQFEGQIPMSLANSSNLKNLDIRSNLFTGHIPSLGLSSNLKVLDLGTNKLQARDWTFVSSLTNCTQLRMLCLDFNGFEGKIPSSIANLSKSLEVLLLTENKLTGDIPSEIGKLSGLNVLTLERNMLTGHIPDTLGNLQNLSLLSLSKNKLTGEIPQSIGKLEQLTNLYLRENELTGRIPANLACCKNLLELNLSYNNLYGSIPHELFSISTLSIGLDLSHNQLTGDIPLEIGKLINLNSLSISNNRLSGEIPSTLGDCLLLQSLHLEANFLKGSIPISIINLKGIIEMDLSQNNLSGEIPEFFGSFSSLKILNLSFNDLSGKVPKGGMFDNSSVVFIQGNIKLCATSPMLQLPLCESPTKRKKIFYILSILVPVTTVVLISFACVMVILLKKRYKATQTINKSLKQFKTFSYHDLFKATNGFSSTNIIGSGRFGFVYRSCIDFDVCTIAIKVFKLDQFGAPNNFIAECEALRNIRHRNLIRVISLCSTYDPAGNEFKALILEHMANGNLESWLHPKPYEQIAKEPLSLATRISLAVDIAAALEYLHNQCIPPLVHCDLKPSNVLLDDEMVAHVSDFGMAKFLYSGSSMASSTSYSIGGPRGTIGYIAPEFIMQQPNRLNFSHDQLQNIAEYGLGCKISCEGDIYSYGIILLEMITGKYPTDEMFTDGMNLHKMVESAIPHKIGEILEHSLTKDYFGEGTNNELVEMPRCVMHLAKLGLRCSVTSPKDRPKIEDVYTEMIAIQNMF</sequence>
<feature type="transmembrane region" description="Helical" evidence="21">
    <location>
        <begin position="632"/>
        <end position="658"/>
    </location>
</feature>
<dbReference type="GO" id="GO:0033612">
    <property type="term" value="F:receptor serine/threonine kinase binding"/>
    <property type="evidence" value="ECO:0007669"/>
    <property type="project" value="TreeGrafter"/>
</dbReference>
<dbReference type="Gene3D" id="3.80.10.10">
    <property type="entry name" value="Ribonuclease Inhibitor"/>
    <property type="match status" value="4"/>
</dbReference>
<dbReference type="Pfam" id="PF00560">
    <property type="entry name" value="LRR_1"/>
    <property type="match status" value="11"/>
</dbReference>
<dbReference type="PANTHER" id="PTHR48056:SF83">
    <property type="entry name" value="LRR RECEPTOR-LIKE SERINE_THREONINE-PROTEIN KINASE FLS2"/>
    <property type="match status" value="1"/>
</dbReference>
<dbReference type="AlphaFoldDB" id="A0A0E0BLE1"/>
<dbReference type="FunFam" id="3.80.10.10:FF:001158">
    <property type="entry name" value="Leucine-rich repeat protein kinase family protein"/>
    <property type="match status" value="1"/>
</dbReference>
<protein>
    <recommendedName>
        <fullName evidence="2">non-specific serine/threonine protein kinase</fullName>
        <ecNumber evidence="2">2.7.11.1</ecNumber>
    </recommendedName>
</protein>
<dbReference type="FunFam" id="3.80.10.10:FF:000383">
    <property type="entry name" value="Leucine-rich repeat receptor protein kinase EMS1"/>
    <property type="match status" value="1"/>
</dbReference>
<keyword evidence="8 21" id="KW-0812">Transmembrane</keyword>
<dbReference type="SUPFAM" id="SSF52047">
    <property type="entry name" value="RNI-like"/>
    <property type="match status" value="1"/>
</dbReference>
<dbReference type="STRING" id="40148.A0A0E0BLE1"/>
<keyword evidence="9" id="KW-0732">Signal</keyword>
<dbReference type="FunFam" id="3.80.10.10:FF:000041">
    <property type="entry name" value="LRR receptor-like serine/threonine-protein kinase ERECTA"/>
    <property type="match status" value="1"/>
</dbReference>
<dbReference type="GO" id="GO:0005886">
    <property type="term" value="C:plasma membrane"/>
    <property type="evidence" value="ECO:0007669"/>
    <property type="project" value="UniProtKB-SubCell"/>
</dbReference>
<evidence type="ECO:0000256" key="3">
    <source>
        <dbReference type="ARBA" id="ARBA00022475"/>
    </source>
</evidence>
<keyword evidence="7" id="KW-0808">Transferase</keyword>
<keyword evidence="17" id="KW-0325">Glycoprotein</keyword>
<accession>A0A0E0BLE1</accession>
<evidence type="ECO:0000256" key="15">
    <source>
        <dbReference type="ARBA" id="ARBA00023136"/>
    </source>
</evidence>
<dbReference type="InterPro" id="IPR001611">
    <property type="entry name" value="Leu-rich_rpt"/>
</dbReference>
<keyword evidence="16" id="KW-0675">Receptor</keyword>
<keyword evidence="13 20" id="KW-0067">ATP-binding</keyword>
<dbReference type="SUPFAM" id="SSF52058">
    <property type="entry name" value="L domain-like"/>
    <property type="match status" value="1"/>
</dbReference>
<dbReference type="InterPro" id="IPR050647">
    <property type="entry name" value="Plant_LRR-RLKs"/>
</dbReference>
<dbReference type="Pfam" id="PF13855">
    <property type="entry name" value="LRR_8"/>
    <property type="match status" value="2"/>
</dbReference>
<dbReference type="PROSITE" id="PS50011">
    <property type="entry name" value="PROTEIN_KINASE_DOM"/>
    <property type="match status" value="1"/>
</dbReference>
<dbReference type="HOGENOM" id="CLU_000288_22_0_1"/>
<keyword evidence="12" id="KW-0418">Kinase</keyword>
<keyword evidence="24" id="KW-1185">Reference proteome</keyword>
<dbReference type="InterPro" id="IPR000719">
    <property type="entry name" value="Prot_kinase_dom"/>
</dbReference>
<evidence type="ECO:0000259" key="22">
    <source>
        <dbReference type="PROSITE" id="PS50011"/>
    </source>
</evidence>
<proteinExistence type="predicted"/>
<dbReference type="FunFam" id="3.80.10.10:FF:000288">
    <property type="entry name" value="LRR receptor-like serine/threonine-protein kinase EFR"/>
    <property type="match status" value="1"/>
</dbReference>
<dbReference type="PANTHER" id="PTHR48056">
    <property type="entry name" value="LRR RECEPTOR-LIKE SERINE/THREONINE-PROTEIN KINASE-RELATED"/>
    <property type="match status" value="1"/>
</dbReference>
<evidence type="ECO:0000256" key="2">
    <source>
        <dbReference type="ARBA" id="ARBA00012513"/>
    </source>
</evidence>
<comment type="subcellular location">
    <subcellularLocation>
        <location evidence="1">Cell membrane</location>
        <topology evidence="1">Single-pass membrane protein</topology>
    </subcellularLocation>
</comment>
<dbReference type="eggNOG" id="KOG0619">
    <property type="taxonomic scope" value="Eukaryota"/>
</dbReference>
<dbReference type="PROSITE" id="PS00107">
    <property type="entry name" value="PROTEIN_KINASE_ATP"/>
    <property type="match status" value="1"/>
</dbReference>
<dbReference type="InterPro" id="IPR008271">
    <property type="entry name" value="Ser/Thr_kinase_AS"/>
</dbReference>
<dbReference type="InterPro" id="IPR011009">
    <property type="entry name" value="Kinase-like_dom_sf"/>
</dbReference>
<evidence type="ECO:0000256" key="13">
    <source>
        <dbReference type="ARBA" id="ARBA00022840"/>
    </source>
</evidence>
<evidence type="ECO:0000256" key="17">
    <source>
        <dbReference type="ARBA" id="ARBA00023180"/>
    </source>
</evidence>
<evidence type="ECO:0000256" key="21">
    <source>
        <dbReference type="SAM" id="Phobius"/>
    </source>
</evidence>
<dbReference type="InterPro" id="IPR017441">
    <property type="entry name" value="Protein_kinase_ATP_BS"/>
</dbReference>
<evidence type="ECO:0000256" key="20">
    <source>
        <dbReference type="PROSITE-ProRule" id="PRU10141"/>
    </source>
</evidence>
<dbReference type="Gramene" id="OGLUM11G19820.1">
    <property type="protein sequence ID" value="OGLUM11G19820.1"/>
    <property type="gene ID" value="OGLUM11G19820"/>
</dbReference>
<dbReference type="FunFam" id="1.10.510.10:FF:000358">
    <property type="entry name" value="Putative leucine-rich repeat receptor-like serine/threonine-protein kinase"/>
    <property type="match status" value="1"/>
</dbReference>
<dbReference type="InterPro" id="IPR003591">
    <property type="entry name" value="Leu-rich_rpt_typical-subtyp"/>
</dbReference>
<evidence type="ECO:0000256" key="12">
    <source>
        <dbReference type="ARBA" id="ARBA00022777"/>
    </source>
</evidence>
<keyword evidence="6" id="KW-0433">Leucine-rich repeat</keyword>
<dbReference type="GO" id="GO:0004674">
    <property type="term" value="F:protein serine/threonine kinase activity"/>
    <property type="evidence" value="ECO:0007669"/>
    <property type="project" value="UniProtKB-KW"/>
</dbReference>
<comment type="catalytic activity">
    <reaction evidence="19">
        <text>L-seryl-[protein] + ATP = O-phospho-L-seryl-[protein] + ADP + H(+)</text>
        <dbReference type="Rhea" id="RHEA:17989"/>
        <dbReference type="Rhea" id="RHEA-COMP:9863"/>
        <dbReference type="Rhea" id="RHEA-COMP:11604"/>
        <dbReference type="ChEBI" id="CHEBI:15378"/>
        <dbReference type="ChEBI" id="CHEBI:29999"/>
        <dbReference type="ChEBI" id="CHEBI:30616"/>
        <dbReference type="ChEBI" id="CHEBI:83421"/>
        <dbReference type="ChEBI" id="CHEBI:456216"/>
        <dbReference type="EC" id="2.7.11.1"/>
    </reaction>
</comment>
<keyword evidence="3" id="KW-1003">Cell membrane</keyword>
<dbReference type="SUPFAM" id="SSF56112">
    <property type="entry name" value="Protein kinase-like (PK-like)"/>
    <property type="match status" value="1"/>
</dbReference>
<name>A0A0E0BLE1_9ORYZ</name>
<keyword evidence="5" id="KW-0597">Phosphoprotein</keyword>
<evidence type="ECO:0000256" key="5">
    <source>
        <dbReference type="ARBA" id="ARBA00022553"/>
    </source>
</evidence>
<evidence type="ECO:0000256" key="4">
    <source>
        <dbReference type="ARBA" id="ARBA00022527"/>
    </source>
</evidence>
<evidence type="ECO:0000256" key="18">
    <source>
        <dbReference type="ARBA" id="ARBA00047899"/>
    </source>
</evidence>
<evidence type="ECO:0000256" key="11">
    <source>
        <dbReference type="ARBA" id="ARBA00022741"/>
    </source>
</evidence>
<dbReference type="Pfam" id="PF00069">
    <property type="entry name" value="Pkinase"/>
    <property type="match status" value="1"/>
</dbReference>
<dbReference type="GO" id="GO:0005524">
    <property type="term" value="F:ATP binding"/>
    <property type="evidence" value="ECO:0007669"/>
    <property type="project" value="UniProtKB-UniRule"/>
</dbReference>
<evidence type="ECO:0000256" key="19">
    <source>
        <dbReference type="ARBA" id="ARBA00048679"/>
    </source>
</evidence>
<evidence type="ECO:0000256" key="6">
    <source>
        <dbReference type="ARBA" id="ARBA00022614"/>
    </source>
</evidence>
<keyword evidence="4" id="KW-0723">Serine/threonine-protein kinase</keyword>
<evidence type="ECO:0000256" key="7">
    <source>
        <dbReference type="ARBA" id="ARBA00022679"/>
    </source>
</evidence>
<dbReference type="SMART" id="SM00220">
    <property type="entry name" value="S_TKc"/>
    <property type="match status" value="1"/>
</dbReference>
<keyword evidence="10" id="KW-0677">Repeat</keyword>
<evidence type="ECO:0000256" key="16">
    <source>
        <dbReference type="ARBA" id="ARBA00023170"/>
    </source>
</evidence>
<keyword evidence="15 21" id="KW-0472">Membrane</keyword>
<feature type="domain" description="Protein kinase" evidence="22">
    <location>
        <begin position="690"/>
        <end position="1013"/>
    </location>
</feature>
<evidence type="ECO:0000256" key="9">
    <source>
        <dbReference type="ARBA" id="ARBA00022729"/>
    </source>
</evidence>
<dbReference type="Gene3D" id="1.10.510.10">
    <property type="entry name" value="Transferase(Phosphotransferase) domain 1"/>
    <property type="match status" value="1"/>
</dbReference>
<dbReference type="EnsemblPlants" id="OGLUM11G19820.1">
    <property type="protein sequence ID" value="OGLUM11G19820.1"/>
    <property type="gene ID" value="OGLUM11G19820"/>
</dbReference>
<dbReference type="EC" id="2.7.11.1" evidence="2"/>
<comment type="catalytic activity">
    <reaction evidence="18">
        <text>L-threonyl-[protein] + ATP = O-phospho-L-threonyl-[protein] + ADP + H(+)</text>
        <dbReference type="Rhea" id="RHEA:46608"/>
        <dbReference type="Rhea" id="RHEA-COMP:11060"/>
        <dbReference type="Rhea" id="RHEA-COMP:11605"/>
        <dbReference type="ChEBI" id="CHEBI:15378"/>
        <dbReference type="ChEBI" id="CHEBI:30013"/>
        <dbReference type="ChEBI" id="CHEBI:30616"/>
        <dbReference type="ChEBI" id="CHEBI:61977"/>
        <dbReference type="ChEBI" id="CHEBI:456216"/>
        <dbReference type="EC" id="2.7.11.1"/>
    </reaction>
</comment>
<reference evidence="23" key="1">
    <citation type="submission" date="2015-04" db="UniProtKB">
        <authorList>
            <consortium name="EnsemblPlants"/>
        </authorList>
    </citation>
    <scope>IDENTIFICATION</scope>
</reference>
<dbReference type="Proteomes" id="UP000026961">
    <property type="component" value="Chromosome 11"/>
</dbReference>
<evidence type="ECO:0000256" key="8">
    <source>
        <dbReference type="ARBA" id="ARBA00022692"/>
    </source>
</evidence>
<evidence type="ECO:0000256" key="1">
    <source>
        <dbReference type="ARBA" id="ARBA00004162"/>
    </source>
</evidence>
<organism evidence="23">
    <name type="scientific">Oryza glumipatula</name>
    <dbReference type="NCBI Taxonomy" id="40148"/>
    <lineage>
        <taxon>Eukaryota</taxon>
        <taxon>Viridiplantae</taxon>
        <taxon>Streptophyta</taxon>
        <taxon>Embryophyta</taxon>
        <taxon>Tracheophyta</taxon>
        <taxon>Spermatophyta</taxon>
        <taxon>Magnoliopsida</taxon>
        <taxon>Liliopsida</taxon>
        <taxon>Poales</taxon>
        <taxon>Poaceae</taxon>
        <taxon>BOP clade</taxon>
        <taxon>Oryzoideae</taxon>
        <taxon>Oryzeae</taxon>
        <taxon>Oryzinae</taxon>
        <taxon>Oryza</taxon>
    </lineage>
</organism>
<feature type="binding site" evidence="20">
    <location>
        <position position="719"/>
    </location>
    <ligand>
        <name>ATP</name>
        <dbReference type="ChEBI" id="CHEBI:30616"/>
    </ligand>
</feature>